<evidence type="ECO:0000256" key="4">
    <source>
        <dbReference type="SAM" id="SignalP"/>
    </source>
</evidence>
<dbReference type="AlphaFoldDB" id="A0A939PJU0"/>
<dbReference type="EMBL" id="JAGEOJ010000021">
    <property type="protein sequence ID" value="MBO2453463.1"/>
    <property type="molecule type" value="Genomic_DNA"/>
</dbReference>
<dbReference type="GO" id="GO:0006865">
    <property type="term" value="P:amino acid transport"/>
    <property type="evidence" value="ECO:0007669"/>
    <property type="project" value="TreeGrafter"/>
</dbReference>
<evidence type="ECO:0000313" key="7">
    <source>
        <dbReference type="Proteomes" id="UP000669179"/>
    </source>
</evidence>
<comment type="similarity">
    <text evidence="1">Belongs to the bacterial solute-binding protein 3 family.</text>
</comment>
<feature type="domain" description="Solute-binding protein family 3/N-terminal" evidence="5">
    <location>
        <begin position="38"/>
        <end position="260"/>
    </location>
</feature>
<feature type="chain" id="PRO_5039387968" evidence="4">
    <location>
        <begin position="24"/>
        <end position="275"/>
    </location>
</feature>
<dbReference type="GO" id="GO:0030288">
    <property type="term" value="C:outer membrane-bounded periplasmic space"/>
    <property type="evidence" value="ECO:0007669"/>
    <property type="project" value="TreeGrafter"/>
</dbReference>
<keyword evidence="7" id="KW-1185">Reference proteome</keyword>
<dbReference type="SUPFAM" id="SSF53850">
    <property type="entry name" value="Periplasmic binding protein-like II"/>
    <property type="match status" value="1"/>
</dbReference>
<evidence type="ECO:0000313" key="6">
    <source>
        <dbReference type="EMBL" id="MBO2453463.1"/>
    </source>
</evidence>
<reference evidence="6" key="1">
    <citation type="submission" date="2021-03" db="EMBL/GenBank/DDBJ databases">
        <authorList>
            <person name="Kanchanasin P."/>
            <person name="Saeng-In P."/>
            <person name="Phongsopitanun W."/>
            <person name="Yuki M."/>
            <person name="Kudo T."/>
            <person name="Ohkuma M."/>
            <person name="Tanasupawat S."/>
        </authorList>
    </citation>
    <scope>NUCLEOTIDE SEQUENCE</scope>
    <source>
        <strain evidence="6">GKU 128</strain>
    </source>
</reference>
<dbReference type="Pfam" id="PF00497">
    <property type="entry name" value="SBP_bac_3"/>
    <property type="match status" value="1"/>
</dbReference>
<evidence type="ECO:0000256" key="1">
    <source>
        <dbReference type="ARBA" id="ARBA00010333"/>
    </source>
</evidence>
<dbReference type="CDD" id="cd13690">
    <property type="entry name" value="PBP2_GluB"/>
    <property type="match status" value="1"/>
</dbReference>
<dbReference type="GO" id="GO:0005576">
    <property type="term" value="C:extracellular region"/>
    <property type="evidence" value="ECO:0007669"/>
    <property type="project" value="TreeGrafter"/>
</dbReference>
<dbReference type="InterPro" id="IPR001638">
    <property type="entry name" value="Solute-binding_3/MltF_N"/>
</dbReference>
<comment type="caution">
    <text evidence="6">The sequence shown here is derived from an EMBL/GenBank/DDBJ whole genome shotgun (WGS) entry which is preliminary data.</text>
</comment>
<protein>
    <submittedName>
        <fullName evidence="6">Glutamate ABC transporter substrate-binding protein</fullName>
    </submittedName>
</protein>
<dbReference type="PANTHER" id="PTHR30085:SF6">
    <property type="entry name" value="ABC TRANSPORTER GLUTAMINE-BINDING PROTEIN GLNH"/>
    <property type="match status" value="1"/>
</dbReference>
<dbReference type="Gene3D" id="3.40.190.10">
    <property type="entry name" value="Periplasmic binding protein-like II"/>
    <property type="match status" value="2"/>
</dbReference>
<organism evidence="6 7">
    <name type="scientific">Actinomadura barringtoniae</name>
    <dbReference type="NCBI Taxonomy" id="1427535"/>
    <lineage>
        <taxon>Bacteria</taxon>
        <taxon>Bacillati</taxon>
        <taxon>Actinomycetota</taxon>
        <taxon>Actinomycetes</taxon>
        <taxon>Streptosporangiales</taxon>
        <taxon>Thermomonosporaceae</taxon>
        <taxon>Actinomadura</taxon>
    </lineage>
</organism>
<evidence type="ECO:0000259" key="5">
    <source>
        <dbReference type="SMART" id="SM00062"/>
    </source>
</evidence>
<feature type="signal peptide" evidence="4">
    <location>
        <begin position="1"/>
        <end position="23"/>
    </location>
</feature>
<dbReference type="InterPro" id="IPR051455">
    <property type="entry name" value="Bact_solute-bind_prot3"/>
</dbReference>
<evidence type="ECO:0000256" key="2">
    <source>
        <dbReference type="ARBA" id="ARBA00022448"/>
    </source>
</evidence>
<gene>
    <name evidence="6" type="ORF">J4573_40665</name>
</gene>
<dbReference type="PANTHER" id="PTHR30085">
    <property type="entry name" value="AMINO ACID ABC TRANSPORTER PERMEASE"/>
    <property type="match status" value="1"/>
</dbReference>
<dbReference type="SMART" id="SM00062">
    <property type="entry name" value="PBPb"/>
    <property type="match status" value="1"/>
</dbReference>
<keyword evidence="2" id="KW-0813">Transport</keyword>
<sequence>MGLPRTAAAAALPALALTASALAGCTASSSASIADQKTITVGVKADQPGLSLKGTGGTYRGFEVDAGTYIARKMGATKVEYATVTSENRESLLNKHKVDIVLASYSITAERAKLVTFGGPYYLAHQDIMVRVGENRIHQAHDLAGRRMCQASGSVSTSRVVSGLGIPAVTVPSPSYSACYQMLLDGRVDAVSTGDMVLAGFAAEGRSKVKVVGAPFSDERYGVGLRKGDIDGCEGVNKAITEMYQDGTASRLLRKWFGASGVHLVESVPEFEGCG</sequence>
<name>A0A939PJU0_9ACTN</name>
<evidence type="ECO:0000256" key="3">
    <source>
        <dbReference type="ARBA" id="ARBA00022729"/>
    </source>
</evidence>
<dbReference type="Proteomes" id="UP000669179">
    <property type="component" value="Unassembled WGS sequence"/>
</dbReference>
<keyword evidence="3 4" id="KW-0732">Signal</keyword>
<proteinExistence type="inferred from homology"/>
<accession>A0A939PJU0</accession>
<dbReference type="PROSITE" id="PS51257">
    <property type="entry name" value="PROKAR_LIPOPROTEIN"/>
    <property type="match status" value="1"/>
</dbReference>